<keyword evidence="4" id="KW-1185">Reference proteome</keyword>
<dbReference type="PANTHER" id="PTHR13947">
    <property type="entry name" value="GNAT FAMILY N-ACETYLTRANSFERASE"/>
    <property type="match status" value="1"/>
</dbReference>
<accession>D6XB54</accession>
<protein>
    <recommendedName>
        <fullName evidence="2">N-acetyltransferase domain-containing protein</fullName>
    </recommendedName>
</protein>
<reference evidence="3" key="1">
    <citation type="submission" date="2009-10" db="EMBL/GenBank/DDBJ databases">
        <title>The genome sequence of Streptomyces sviceus strain ATCC 29083.</title>
        <authorList>
            <consortium name="The Broad Institute Genome Sequencing Platform"/>
            <consortium name="Broad Institute Microbial Sequencing Center"/>
            <person name="Fischbach M."/>
            <person name="Godfrey P."/>
            <person name="Ward D."/>
            <person name="Young S."/>
            <person name="Zeng Q."/>
            <person name="Koehrsen M."/>
            <person name="Alvarado L."/>
            <person name="Berlin A.M."/>
            <person name="Bochicchio J."/>
            <person name="Borenstein D."/>
            <person name="Chapman S.B."/>
            <person name="Chen Z."/>
            <person name="Engels R."/>
            <person name="Freedman E."/>
            <person name="Gellesch M."/>
            <person name="Goldberg J."/>
            <person name="Griggs A."/>
            <person name="Gujja S."/>
            <person name="Heilman E.R."/>
            <person name="Heiman D.I."/>
            <person name="Hepburn T.A."/>
            <person name="Howarth C."/>
            <person name="Jen D."/>
            <person name="Larson L."/>
            <person name="Lewis B."/>
            <person name="Mehta T."/>
            <person name="Park D."/>
            <person name="Pearson M."/>
            <person name="Richards J."/>
            <person name="Roberts A."/>
            <person name="Saif S."/>
            <person name="Shea T.D."/>
            <person name="Shenoy N."/>
            <person name="Sisk P."/>
            <person name="Stolte C."/>
            <person name="Sykes S.N."/>
            <person name="Thomson T."/>
            <person name="Walk T."/>
            <person name="White J."/>
            <person name="Yandava C."/>
            <person name="Straight P."/>
            <person name="Clardy J."/>
            <person name="Hung D."/>
            <person name="Kolter R."/>
            <person name="Mekalanos J."/>
            <person name="Walker S."/>
            <person name="Walsh C.T."/>
            <person name="Wieland-Brown L.C."/>
            <person name="Haas B."/>
            <person name="Nusbaum C."/>
            <person name="Birren B."/>
        </authorList>
    </citation>
    <scope>NUCLEOTIDE SEQUENCE [LARGE SCALE GENOMIC DNA]</scope>
    <source>
        <strain evidence="3">ATCC 29083</strain>
    </source>
</reference>
<dbReference type="CDD" id="cd04301">
    <property type="entry name" value="NAT_SF"/>
    <property type="match status" value="1"/>
</dbReference>
<dbReference type="SUPFAM" id="SSF55729">
    <property type="entry name" value="Acyl-CoA N-acyltransferases (Nat)"/>
    <property type="match status" value="1"/>
</dbReference>
<dbReference type="InterPro" id="IPR016181">
    <property type="entry name" value="Acyl_CoA_acyltransferase"/>
</dbReference>
<sequence>MRRNGPDDGRRAPRAWSCRCRPCRRRRCALPHHLFENGCHVGRFYGVHSITVKSPRDQAGRLNAYDVQVRNYSIRAACPDDLEGARAVMLDTLYRDFGTGYVPRWHGDIIDPAAAYLVPARHTLLVALDPDHGTVVATGALDSRGPAHPPNPRELAERYPSGETAQLRRIYVRPEHRRRGLARRLVDELLAFAAADGGYRSVYLHTDPAVPGAEAFWRSLGKVVHDERETTGGASNVVHFEIPMGR</sequence>
<evidence type="ECO:0000313" key="4">
    <source>
        <dbReference type="Proteomes" id="UP000002785"/>
    </source>
</evidence>
<dbReference type="Pfam" id="PF00583">
    <property type="entry name" value="Acetyltransf_1"/>
    <property type="match status" value="1"/>
</dbReference>
<dbReference type="AlphaFoldDB" id="D6XB54"/>
<name>D6XB54_STRX2</name>
<evidence type="ECO:0000313" key="3">
    <source>
        <dbReference type="EMBL" id="EFH29003.1"/>
    </source>
</evidence>
<keyword evidence="1" id="KW-0808">Transferase</keyword>
<dbReference type="GO" id="GO:0008080">
    <property type="term" value="F:N-acetyltransferase activity"/>
    <property type="evidence" value="ECO:0007669"/>
    <property type="project" value="InterPro"/>
</dbReference>
<organism evidence="3 4">
    <name type="scientific">Streptomyces sviceus (strain ATCC 29083 / DSM 924 / JCM 4929 / NBRC 13980 / NCIMB 11184 / NRRL 5439 / UC 5370)</name>
    <dbReference type="NCBI Taxonomy" id="463191"/>
    <lineage>
        <taxon>Bacteria</taxon>
        <taxon>Bacillati</taxon>
        <taxon>Actinomycetota</taxon>
        <taxon>Actinomycetes</taxon>
        <taxon>Kitasatosporales</taxon>
        <taxon>Streptomycetaceae</taxon>
        <taxon>Streptomyces</taxon>
    </lineage>
</organism>
<dbReference type="EMBL" id="CM000951">
    <property type="protein sequence ID" value="EFH29003.1"/>
    <property type="molecule type" value="Genomic_DNA"/>
</dbReference>
<dbReference type="HOGENOM" id="CLU_098671_0_0_11"/>
<dbReference type="PROSITE" id="PS51186">
    <property type="entry name" value="GNAT"/>
    <property type="match status" value="1"/>
</dbReference>
<dbReference type="Gene3D" id="3.40.630.30">
    <property type="match status" value="1"/>
</dbReference>
<dbReference type="InterPro" id="IPR000182">
    <property type="entry name" value="GNAT_dom"/>
</dbReference>
<evidence type="ECO:0000256" key="1">
    <source>
        <dbReference type="ARBA" id="ARBA00022679"/>
    </source>
</evidence>
<dbReference type="InterPro" id="IPR050769">
    <property type="entry name" value="NAT_camello-type"/>
</dbReference>
<feature type="domain" description="N-acetyltransferase" evidence="2">
    <location>
        <begin position="72"/>
        <end position="246"/>
    </location>
</feature>
<evidence type="ECO:0000259" key="2">
    <source>
        <dbReference type="PROSITE" id="PS51186"/>
    </source>
</evidence>
<dbReference type="eggNOG" id="COG0456">
    <property type="taxonomic scope" value="Bacteria"/>
</dbReference>
<dbReference type="Proteomes" id="UP000002785">
    <property type="component" value="Chromosome"/>
</dbReference>
<dbReference type="PANTHER" id="PTHR13947:SF37">
    <property type="entry name" value="LD18367P"/>
    <property type="match status" value="1"/>
</dbReference>
<gene>
    <name evidence="3" type="ORF">SSEG_11259</name>
</gene>
<proteinExistence type="predicted"/>